<dbReference type="PANTHER" id="PTHR13046:SF0">
    <property type="entry name" value="CAAX PRENYL PROTEASE 2"/>
    <property type="match status" value="1"/>
</dbReference>
<evidence type="ECO:0000256" key="7">
    <source>
        <dbReference type="ARBA" id="ARBA00022989"/>
    </source>
</evidence>
<name>A0A1U7ZBC9_NELNU</name>
<dbReference type="GO" id="GO:0005789">
    <property type="term" value="C:endoplasmic reticulum membrane"/>
    <property type="evidence" value="ECO:0000318"/>
    <property type="project" value="GO_Central"/>
</dbReference>
<keyword evidence="3 13" id="KW-0645">Protease</keyword>
<comment type="similarity">
    <text evidence="2">Belongs to the peptidase U48 family.</text>
</comment>
<evidence type="ECO:0000256" key="6">
    <source>
        <dbReference type="ARBA" id="ARBA00022824"/>
    </source>
</evidence>
<evidence type="ECO:0000256" key="5">
    <source>
        <dbReference type="ARBA" id="ARBA00022801"/>
    </source>
</evidence>
<evidence type="ECO:0000256" key="9">
    <source>
        <dbReference type="ARBA" id="ARBA00047280"/>
    </source>
</evidence>
<evidence type="ECO:0000259" key="11">
    <source>
        <dbReference type="Pfam" id="PF02517"/>
    </source>
</evidence>
<keyword evidence="7" id="KW-1133">Transmembrane helix</keyword>
<evidence type="ECO:0000256" key="8">
    <source>
        <dbReference type="ARBA" id="ARBA00023136"/>
    </source>
</evidence>
<gene>
    <name evidence="13" type="primary">LOC104588363</name>
</gene>
<dbReference type="GeneID" id="104588363"/>
<evidence type="ECO:0000256" key="3">
    <source>
        <dbReference type="ARBA" id="ARBA00022670"/>
    </source>
</evidence>
<dbReference type="FunCoup" id="A0A1U7ZBC9">
    <property type="interactions" value="3711"/>
</dbReference>
<comment type="subcellular location">
    <subcellularLocation>
        <location evidence="1">Endoplasmic reticulum membrane</location>
        <topology evidence="1">Multi-pass membrane protein</topology>
    </subcellularLocation>
</comment>
<comment type="catalytic activity">
    <reaction evidence="9">
        <text>Hydrolyzes the peptide bond -P2-(S-farnesyl or geranylgeranyl)C-P1'-P2'-P3'-COOH where P1' and P2' are amino acids with aliphatic sidechains and P3' is any C-terminal residue.</text>
        <dbReference type="EC" id="3.4.26.1"/>
    </reaction>
</comment>
<feature type="domain" description="CAAX prenyl protease 2/Lysostaphin resistance protein A-like" evidence="11">
    <location>
        <begin position="154"/>
        <end position="260"/>
    </location>
</feature>
<dbReference type="OrthoDB" id="271604at2759"/>
<dbReference type="AlphaFoldDB" id="A0A1U7ZBC9"/>
<dbReference type="PANTHER" id="PTHR13046">
    <property type="entry name" value="PROTEASE U48 CAAX PRENYL PROTEASE RCE1"/>
    <property type="match status" value="1"/>
</dbReference>
<dbReference type="GO" id="GO:0004222">
    <property type="term" value="F:metalloendopeptidase activity"/>
    <property type="evidence" value="ECO:0000318"/>
    <property type="project" value="GO_Central"/>
</dbReference>
<dbReference type="OMA" id="VIFLCPI"/>
<dbReference type="GO" id="GO:0071586">
    <property type="term" value="P:CAAX-box protein processing"/>
    <property type="evidence" value="ECO:0000318"/>
    <property type="project" value="GO_Central"/>
</dbReference>
<keyword evidence="6" id="KW-0256">Endoplasmic reticulum</keyword>
<evidence type="ECO:0000313" key="12">
    <source>
        <dbReference type="Proteomes" id="UP000189703"/>
    </source>
</evidence>
<keyword evidence="12" id="KW-1185">Reference proteome</keyword>
<evidence type="ECO:0000256" key="10">
    <source>
        <dbReference type="ARBA" id="ARBA00049729"/>
    </source>
</evidence>
<evidence type="ECO:0000256" key="2">
    <source>
        <dbReference type="ARBA" id="ARBA00006897"/>
    </source>
</evidence>
<dbReference type="InterPro" id="IPR003675">
    <property type="entry name" value="Rce1/LyrA-like_dom"/>
</dbReference>
<sequence length="330" mass="37247">METEDGSHVSKPVAVIACTAMAIFYVAVLYAPTLILRFPPPTSLNNFMIRRFVCAIVSSIVSVIVCALLLPMISLEASSIFGVYGIRVDHMWHAVVFPLSLTSLPYIGSLVSKSISVVNSWKEHKVHGEDYWLKCTQNASEMFLEWITSIATNVLAWRNYFVAPFTEELVFRACIIPLLLCGGFKIYNIIFLSPIFFSLAHLNHFLELYCQQNYSFGKASLIVGFQLGYTVIFGVYASFLFIRTGHIIAPIVAHIFCNVMGFPVLSSRRKERNGETGFMQPTSYSWGLAIVAFLVGIGSFLWFLFPATSPDLYNDRTDNCRCWHGYCRWN</sequence>
<dbReference type="Pfam" id="PF02517">
    <property type="entry name" value="Rce1-like"/>
    <property type="match status" value="1"/>
</dbReference>
<dbReference type="Proteomes" id="UP000189703">
    <property type="component" value="Unplaced"/>
</dbReference>
<proteinExistence type="inferred from homology"/>
<protein>
    <recommendedName>
        <fullName evidence="10">intramembrane prenyl-peptidase Rce1</fullName>
        <ecNumber evidence="10">3.4.26.1</ecNumber>
    </recommendedName>
</protein>
<keyword evidence="8" id="KW-0472">Membrane</keyword>
<dbReference type="STRING" id="4432.A0A1U7ZBC9"/>
<keyword evidence="4" id="KW-0812">Transmembrane</keyword>
<dbReference type="eggNOG" id="KOG4130">
    <property type="taxonomic scope" value="Eukaryota"/>
</dbReference>
<evidence type="ECO:0000256" key="4">
    <source>
        <dbReference type="ARBA" id="ARBA00022692"/>
    </source>
</evidence>
<dbReference type="RefSeq" id="XP_010244552.1">
    <property type="nucleotide sequence ID" value="XM_010246250.2"/>
</dbReference>
<evidence type="ECO:0000313" key="13">
    <source>
        <dbReference type="RefSeq" id="XP_010244552.1"/>
    </source>
</evidence>
<reference evidence="13" key="1">
    <citation type="submission" date="2025-08" db="UniProtKB">
        <authorList>
            <consortium name="RefSeq"/>
        </authorList>
    </citation>
    <scope>IDENTIFICATION</scope>
</reference>
<organism evidence="12 13">
    <name type="scientific">Nelumbo nucifera</name>
    <name type="common">Sacred lotus</name>
    <dbReference type="NCBI Taxonomy" id="4432"/>
    <lineage>
        <taxon>Eukaryota</taxon>
        <taxon>Viridiplantae</taxon>
        <taxon>Streptophyta</taxon>
        <taxon>Embryophyta</taxon>
        <taxon>Tracheophyta</taxon>
        <taxon>Spermatophyta</taxon>
        <taxon>Magnoliopsida</taxon>
        <taxon>Proteales</taxon>
        <taxon>Nelumbonaceae</taxon>
        <taxon>Nelumbo</taxon>
    </lineage>
</organism>
<dbReference type="InterPro" id="IPR039731">
    <property type="entry name" value="Rce1"/>
</dbReference>
<accession>A0A1U7ZBC9</accession>
<evidence type="ECO:0000256" key="1">
    <source>
        <dbReference type="ARBA" id="ARBA00004477"/>
    </source>
</evidence>
<dbReference type="KEGG" id="nnu:104588363"/>
<keyword evidence="5" id="KW-0378">Hydrolase</keyword>
<dbReference type="EC" id="3.4.26.1" evidence="10"/>